<evidence type="ECO:0000256" key="1">
    <source>
        <dbReference type="SAM" id="MobiDB-lite"/>
    </source>
</evidence>
<feature type="region of interest" description="Disordered" evidence="1">
    <location>
        <begin position="48"/>
        <end position="77"/>
    </location>
</feature>
<keyword evidence="3" id="KW-1185">Reference proteome</keyword>
<feature type="compositionally biased region" description="Low complexity" evidence="1">
    <location>
        <begin position="52"/>
        <end position="70"/>
    </location>
</feature>
<dbReference type="InParanoid" id="T1HT54"/>
<feature type="region of interest" description="Disordered" evidence="1">
    <location>
        <begin position="185"/>
        <end position="212"/>
    </location>
</feature>
<dbReference type="EMBL" id="ACPB03015096">
    <property type="status" value="NOT_ANNOTATED_CDS"/>
    <property type="molecule type" value="Genomic_DNA"/>
</dbReference>
<sequence length="547" mass="61242">MTRKRTPLPELLVLECFEEGLSQVQAERYQKAQQEMIEFRRKLDRLNQPNKVTSSVSPAVSSQSVTQPSVIMPNPQPNQNNIIVLEPNRGTHLVMSNTGPQQPPPLLGKNTATRFPPPAITGVRTPRILAQPRSMNTAVRAKVLPATKLSVNAEASTPTTSPGLTKIHLKSPVSTETLMNLRPLQAKTNPSNDVVDLTDDDNNDSESAADQKEVSIGKVSEKTFPSLVVTVRVCLRSKDIPTSVANSERVQLDARVKRVLMLTPTNFTEWLLQQGLLKCGQLCAFHRGPNGRHNSLKLGIYSDVFSGSLFEGAPHPPTVLLKLIYHWSCQTIVQNVLQWVKVDNLYIKTMYTNLRAVCTAAIHEKFGKLGGYKKTIEVGVISLGTTTQDGQMKHIKVEVLGVLETDTKRIRLKALEPIADNDRQFMKKKFTKILEPLQQWVDKESVIVTDYTVDRATCLLMGFNYIVQNSHGIPSTPEQPTNQAIMEYLRKVIPKMFQNTLSLLSRQIIQQFLDELVWRETYGPIPSRAFDSIIQHISEQTRIESGV</sequence>
<accession>T1HT54</accession>
<dbReference type="STRING" id="13249.T1HT54"/>
<organism evidence="2 3">
    <name type="scientific">Rhodnius prolixus</name>
    <name type="common">Triatomid bug</name>
    <dbReference type="NCBI Taxonomy" id="13249"/>
    <lineage>
        <taxon>Eukaryota</taxon>
        <taxon>Metazoa</taxon>
        <taxon>Ecdysozoa</taxon>
        <taxon>Arthropoda</taxon>
        <taxon>Hexapoda</taxon>
        <taxon>Insecta</taxon>
        <taxon>Pterygota</taxon>
        <taxon>Neoptera</taxon>
        <taxon>Paraneoptera</taxon>
        <taxon>Hemiptera</taxon>
        <taxon>Heteroptera</taxon>
        <taxon>Panheteroptera</taxon>
        <taxon>Cimicomorpha</taxon>
        <taxon>Reduviidae</taxon>
        <taxon>Triatominae</taxon>
        <taxon>Rhodnius</taxon>
    </lineage>
</organism>
<name>T1HT54_RHOPR</name>
<dbReference type="eggNOG" id="KOG1721">
    <property type="taxonomic scope" value="Eukaryota"/>
</dbReference>
<protein>
    <submittedName>
        <fullName evidence="2">Uncharacterized protein</fullName>
    </submittedName>
</protein>
<dbReference type="VEuPathDB" id="VectorBase:RPRC007224"/>
<reference evidence="2" key="1">
    <citation type="submission" date="2015-05" db="UniProtKB">
        <authorList>
            <consortium name="EnsemblMetazoa"/>
        </authorList>
    </citation>
    <scope>IDENTIFICATION</scope>
</reference>
<dbReference type="Proteomes" id="UP000015103">
    <property type="component" value="Unassembled WGS sequence"/>
</dbReference>
<evidence type="ECO:0000313" key="2">
    <source>
        <dbReference type="EnsemblMetazoa" id="RPRC007224-PA"/>
    </source>
</evidence>
<dbReference type="EnsemblMetazoa" id="RPRC007224-RA">
    <property type="protein sequence ID" value="RPRC007224-PA"/>
    <property type="gene ID" value="RPRC007224"/>
</dbReference>
<proteinExistence type="predicted"/>
<evidence type="ECO:0000313" key="3">
    <source>
        <dbReference type="Proteomes" id="UP000015103"/>
    </source>
</evidence>
<dbReference type="HOGENOM" id="CLU_498126_0_0_1"/>
<dbReference type="AlphaFoldDB" id="T1HT54"/>